<dbReference type="Gene3D" id="3.40.50.620">
    <property type="entry name" value="HUPs"/>
    <property type="match status" value="1"/>
</dbReference>
<organism evidence="9">
    <name type="scientific">hydrothermal vent metagenome</name>
    <dbReference type="NCBI Taxonomy" id="652676"/>
    <lineage>
        <taxon>unclassified sequences</taxon>
        <taxon>metagenomes</taxon>
        <taxon>ecological metagenomes</taxon>
    </lineage>
</organism>
<dbReference type="NCBIfam" id="TIGR00482">
    <property type="entry name" value="nicotinate (nicotinamide) nucleotide adenylyltransferase"/>
    <property type="match status" value="1"/>
</dbReference>
<evidence type="ECO:0000256" key="2">
    <source>
        <dbReference type="ARBA" id="ARBA00022642"/>
    </source>
</evidence>
<evidence type="ECO:0000256" key="4">
    <source>
        <dbReference type="ARBA" id="ARBA00022695"/>
    </source>
</evidence>
<dbReference type="GO" id="GO:0004515">
    <property type="term" value="F:nicotinate-nucleotide adenylyltransferase activity"/>
    <property type="evidence" value="ECO:0007669"/>
    <property type="project" value="UniProtKB-EC"/>
</dbReference>
<evidence type="ECO:0000256" key="3">
    <source>
        <dbReference type="ARBA" id="ARBA00022679"/>
    </source>
</evidence>
<evidence type="ECO:0000313" key="9">
    <source>
        <dbReference type="EMBL" id="VAW74509.1"/>
    </source>
</evidence>
<evidence type="ECO:0000256" key="5">
    <source>
        <dbReference type="ARBA" id="ARBA00022741"/>
    </source>
</evidence>
<keyword evidence="6" id="KW-0067">ATP-binding</keyword>
<dbReference type="EMBL" id="UOFN01000035">
    <property type="protein sequence ID" value="VAW74509.1"/>
    <property type="molecule type" value="Genomic_DNA"/>
</dbReference>
<dbReference type="UniPathway" id="UPA00253"/>
<keyword evidence="2" id="KW-0662">Pyridine nucleotide biosynthesis</keyword>
<comment type="pathway">
    <text evidence="1">Cofactor biosynthesis; NAD(+) biosynthesis.</text>
</comment>
<dbReference type="InterPro" id="IPR004821">
    <property type="entry name" value="Cyt_trans-like"/>
</dbReference>
<dbReference type="PANTHER" id="PTHR39321:SF3">
    <property type="entry name" value="PHOSPHOPANTETHEINE ADENYLYLTRANSFERASE"/>
    <property type="match status" value="1"/>
</dbReference>
<keyword evidence="3 9" id="KW-0808">Transferase</keyword>
<gene>
    <name evidence="9" type="ORF">MNBD_GAMMA15-2081</name>
</gene>
<evidence type="ECO:0000256" key="7">
    <source>
        <dbReference type="ARBA" id="ARBA00023027"/>
    </source>
</evidence>
<dbReference type="CDD" id="cd02165">
    <property type="entry name" value="NMNAT"/>
    <property type="match status" value="1"/>
</dbReference>
<dbReference type="AlphaFoldDB" id="A0A3B0YJW3"/>
<dbReference type="PANTHER" id="PTHR39321">
    <property type="entry name" value="NICOTINATE-NUCLEOTIDE ADENYLYLTRANSFERASE-RELATED"/>
    <property type="match status" value="1"/>
</dbReference>
<dbReference type="GO" id="GO:0005524">
    <property type="term" value="F:ATP binding"/>
    <property type="evidence" value="ECO:0007669"/>
    <property type="project" value="UniProtKB-KW"/>
</dbReference>
<keyword evidence="7" id="KW-0520">NAD</keyword>
<dbReference type="Pfam" id="PF01467">
    <property type="entry name" value="CTP_transf_like"/>
    <property type="match status" value="1"/>
</dbReference>
<keyword evidence="5" id="KW-0547">Nucleotide-binding</keyword>
<evidence type="ECO:0000256" key="1">
    <source>
        <dbReference type="ARBA" id="ARBA00004790"/>
    </source>
</evidence>
<dbReference type="HAMAP" id="MF_00244">
    <property type="entry name" value="NaMN_adenylyltr"/>
    <property type="match status" value="1"/>
</dbReference>
<protein>
    <submittedName>
        <fullName evidence="9">Nicotinate-nucleotide adenylyltransferase</fullName>
        <ecNumber evidence="9">2.7.7.18</ecNumber>
    </submittedName>
</protein>
<dbReference type="NCBIfam" id="TIGR00125">
    <property type="entry name" value="cyt_tran_rel"/>
    <property type="match status" value="1"/>
</dbReference>
<dbReference type="NCBIfam" id="NF000839">
    <property type="entry name" value="PRK00071.1-1"/>
    <property type="match status" value="1"/>
</dbReference>
<sequence length="210" mass="23535">MICILGGTYDPVHFGHLRTALDVQQALDIPQVHLLPCRVPPHRDEPYLSASARLTLLELAVQNEPSLQIDARELNREGPSWMVDTLQSLRNEIGPEEPLCLALGMDALAALDSWHYWREIPGLCHLVVMHRTGYDWPGEGEVADWLKTARMDDVTTLHDAPAGWAAAVRVTQLDISSTTIRETLAAGHNARYLLPDAVLERMTQENWYAN</sequence>
<name>A0A3B0YJW3_9ZZZZ</name>
<feature type="domain" description="Cytidyltransferase-like" evidence="8">
    <location>
        <begin position="4"/>
        <end position="182"/>
    </location>
</feature>
<accession>A0A3B0YJW3</accession>
<dbReference type="EC" id="2.7.7.18" evidence="9"/>
<dbReference type="InterPro" id="IPR005248">
    <property type="entry name" value="NadD/NMNAT"/>
</dbReference>
<proteinExistence type="inferred from homology"/>
<evidence type="ECO:0000256" key="6">
    <source>
        <dbReference type="ARBA" id="ARBA00022840"/>
    </source>
</evidence>
<dbReference type="SUPFAM" id="SSF52374">
    <property type="entry name" value="Nucleotidylyl transferase"/>
    <property type="match status" value="1"/>
</dbReference>
<reference evidence="9" key="1">
    <citation type="submission" date="2018-06" db="EMBL/GenBank/DDBJ databases">
        <authorList>
            <person name="Zhirakovskaya E."/>
        </authorList>
    </citation>
    <scope>NUCLEOTIDE SEQUENCE</scope>
</reference>
<keyword evidence="4 9" id="KW-0548">Nucleotidyltransferase</keyword>
<dbReference type="GO" id="GO:0009435">
    <property type="term" value="P:NAD+ biosynthetic process"/>
    <property type="evidence" value="ECO:0007669"/>
    <property type="project" value="UniProtKB-UniPathway"/>
</dbReference>
<evidence type="ECO:0000259" key="8">
    <source>
        <dbReference type="Pfam" id="PF01467"/>
    </source>
</evidence>
<dbReference type="InterPro" id="IPR014729">
    <property type="entry name" value="Rossmann-like_a/b/a_fold"/>
</dbReference>